<keyword evidence="1" id="KW-1133">Transmembrane helix</keyword>
<sequence length="353" mass="39795">MSLVIQLNTLASDLKRIETEFVTALTHTNHGYISPLILTPKQLRSEIAKIKGHLPMGRALPVEDTDLLELYKIMTIQGIVAYEIAIFIIELPLVNQEQFELFKVIPIPTKINDTTISITITIEYLATNRHRDEYLAMNTLQFSECTIVKGDIHLCPTRQVRITRGSSIYSCEIALFRNETSPQCNFVDVENKISFVALTTANHWLYATPNLLELTAVCDSETIQLHLKRSGILSMKSVCIIKANTLIIHGHDTSTTVLHTSHAMFGNIKAIGKPAEVKKLLAPNISLDTKLKELTNIQRQLSDLKTLPREITHPAHHPYMGSMALLLSILTIAILIGWQVKRLLRPFYIFLLI</sequence>
<name>A0A4C2AFC0_EUMVA</name>
<keyword evidence="1" id="KW-0472">Membrane</keyword>
<organism evidence="2 3">
    <name type="scientific">Eumeta variegata</name>
    <name type="common">Bagworm moth</name>
    <name type="synonym">Eumeta japonica</name>
    <dbReference type="NCBI Taxonomy" id="151549"/>
    <lineage>
        <taxon>Eukaryota</taxon>
        <taxon>Metazoa</taxon>
        <taxon>Ecdysozoa</taxon>
        <taxon>Arthropoda</taxon>
        <taxon>Hexapoda</taxon>
        <taxon>Insecta</taxon>
        <taxon>Pterygota</taxon>
        <taxon>Neoptera</taxon>
        <taxon>Endopterygota</taxon>
        <taxon>Lepidoptera</taxon>
        <taxon>Glossata</taxon>
        <taxon>Ditrysia</taxon>
        <taxon>Tineoidea</taxon>
        <taxon>Psychidae</taxon>
        <taxon>Oiketicinae</taxon>
        <taxon>Eumeta</taxon>
    </lineage>
</organism>
<accession>A0A4C2AFC0</accession>
<dbReference type="EMBL" id="BGZK01002942">
    <property type="protein sequence ID" value="GBP97497.1"/>
    <property type="molecule type" value="Genomic_DNA"/>
</dbReference>
<comment type="caution">
    <text evidence="2">The sequence shown here is derived from an EMBL/GenBank/DDBJ whole genome shotgun (WGS) entry which is preliminary data.</text>
</comment>
<gene>
    <name evidence="2" type="ORF">EVAR_63666_1</name>
</gene>
<dbReference type="OrthoDB" id="5986643at2759"/>
<protein>
    <submittedName>
        <fullName evidence="2">Envelope fusion protein</fullName>
    </submittedName>
</protein>
<feature type="transmembrane region" description="Helical" evidence="1">
    <location>
        <begin position="319"/>
        <end position="338"/>
    </location>
</feature>
<evidence type="ECO:0000313" key="3">
    <source>
        <dbReference type="Proteomes" id="UP000299102"/>
    </source>
</evidence>
<evidence type="ECO:0000256" key="1">
    <source>
        <dbReference type="SAM" id="Phobius"/>
    </source>
</evidence>
<dbReference type="AlphaFoldDB" id="A0A4C2AFC0"/>
<keyword evidence="1" id="KW-0812">Transmembrane</keyword>
<proteinExistence type="predicted"/>
<dbReference type="Proteomes" id="UP000299102">
    <property type="component" value="Unassembled WGS sequence"/>
</dbReference>
<reference evidence="2 3" key="1">
    <citation type="journal article" date="2019" name="Commun. Biol.">
        <title>The bagworm genome reveals a unique fibroin gene that provides high tensile strength.</title>
        <authorList>
            <person name="Kono N."/>
            <person name="Nakamura H."/>
            <person name="Ohtoshi R."/>
            <person name="Tomita M."/>
            <person name="Numata K."/>
            <person name="Arakawa K."/>
        </authorList>
    </citation>
    <scope>NUCLEOTIDE SEQUENCE [LARGE SCALE GENOMIC DNA]</scope>
</reference>
<dbReference type="InterPro" id="IPR022048">
    <property type="entry name" value="Envelope_fusion-like"/>
</dbReference>
<keyword evidence="3" id="KW-1185">Reference proteome</keyword>
<evidence type="ECO:0000313" key="2">
    <source>
        <dbReference type="EMBL" id="GBP97497.1"/>
    </source>
</evidence>
<dbReference type="Pfam" id="PF12259">
    <property type="entry name" value="Baculo_F"/>
    <property type="match status" value="1"/>
</dbReference>